<protein>
    <submittedName>
        <fullName evidence="1">Uncharacterized protein</fullName>
    </submittedName>
</protein>
<evidence type="ECO:0000313" key="2">
    <source>
        <dbReference type="Proteomes" id="UP001175228"/>
    </source>
</evidence>
<name>A0AA39Q8U7_9AGAR</name>
<gene>
    <name evidence="1" type="ORF">EDD18DRAFT_1103689</name>
</gene>
<keyword evidence="2" id="KW-1185">Reference proteome</keyword>
<dbReference type="Proteomes" id="UP001175228">
    <property type="component" value="Unassembled WGS sequence"/>
</dbReference>
<dbReference type="AlphaFoldDB" id="A0AA39Q8U7"/>
<sequence>MTCNPSQAILYPEGNEYRDGVETRFGADGTRSRFKTFARSDSNTQEGRRRREMLSVVSKSLGGCVSVTKPSIGPTEVRVENGKPIRHEHDGGILLEGDERVEDDLRERICAVERGECWETVKEIERAWKRLGDEVCEAEMHVLRICEEY</sequence>
<reference evidence="1" key="1">
    <citation type="submission" date="2023-06" db="EMBL/GenBank/DDBJ databases">
        <authorList>
            <consortium name="Lawrence Berkeley National Laboratory"/>
            <person name="Ahrendt S."/>
            <person name="Sahu N."/>
            <person name="Indic B."/>
            <person name="Wong-Bajracharya J."/>
            <person name="Merenyi Z."/>
            <person name="Ke H.-M."/>
            <person name="Monk M."/>
            <person name="Kocsube S."/>
            <person name="Drula E."/>
            <person name="Lipzen A."/>
            <person name="Balint B."/>
            <person name="Henrissat B."/>
            <person name="Andreopoulos B."/>
            <person name="Martin F.M."/>
            <person name="Harder C.B."/>
            <person name="Rigling D."/>
            <person name="Ford K.L."/>
            <person name="Foster G.D."/>
            <person name="Pangilinan J."/>
            <person name="Papanicolaou A."/>
            <person name="Barry K."/>
            <person name="LaButti K."/>
            <person name="Viragh M."/>
            <person name="Koriabine M."/>
            <person name="Yan M."/>
            <person name="Riley R."/>
            <person name="Champramary S."/>
            <person name="Plett K.L."/>
            <person name="Tsai I.J."/>
            <person name="Slot J."/>
            <person name="Sipos G."/>
            <person name="Plett J."/>
            <person name="Nagy L.G."/>
            <person name="Grigoriev I.V."/>
        </authorList>
    </citation>
    <scope>NUCLEOTIDE SEQUENCE</scope>
    <source>
        <strain evidence="1">HWK02</strain>
    </source>
</reference>
<dbReference type="EMBL" id="JAUEPU010000011">
    <property type="protein sequence ID" value="KAK0498076.1"/>
    <property type="molecule type" value="Genomic_DNA"/>
</dbReference>
<evidence type="ECO:0000313" key="1">
    <source>
        <dbReference type="EMBL" id="KAK0498076.1"/>
    </source>
</evidence>
<organism evidence="1 2">
    <name type="scientific">Armillaria luteobubalina</name>
    <dbReference type="NCBI Taxonomy" id="153913"/>
    <lineage>
        <taxon>Eukaryota</taxon>
        <taxon>Fungi</taxon>
        <taxon>Dikarya</taxon>
        <taxon>Basidiomycota</taxon>
        <taxon>Agaricomycotina</taxon>
        <taxon>Agaricomycetes</taxon>
        <taxon>Agaricomycetidae</taxon>
        <taxon>Agaricales</taxon>
        <taxon>Marasmiineae</taxon>
        <taxon>Physalacriaceae</taxon>
        <taxon>Armillaria</taxon>
    </lineage>
</organism>
<comment type="caution">
    <text evidence="1">The sequence shown here is derived from an EMBL/GenBank/DDBJ whole genome shotgun (WGS) entry which is preliminary data.</text>
</comment>
<proteinExistence type="predicted"/>
<accession>A0AA39Q8U7</accession>